<reference evidence="2 3" key="1">
    <citation type="submission" date="2023-08" db="EMBL/GenBank/DDBJ databases">
        <title>Genomic surveillance of Staphylococcus haemolyticus neonatal outbreak in southern France.</title>
        <authorList>
            <person name="Magnan C."/>
            <person name="Morsli M."/>
            <person name="Thiery B."/>
            <person name="Salipante F."/>
            <person name="Attar J."/>
            <person name="Massimo D.M."/>
            <person name="Ory J."/>
            <person name="Pantel A."/>
            <person name="Lavigne J.-P."/>
        </authorList>
    </citation>
    <scope>NUCLEOTIDE SEQUENCE [LARGE SCALE GENOMIC DNA]</scope>
    <source>
        <strain evidence="2 3">NSH026</strain>
    </source>
</reference>
<evidence type="ECO:0000256" key="1">
    <source>
        <dbReference type="SAM" id="Coils"/>
    </source>
</evidence>
<proteinExistence type="predicted"/>
<comment type="caution">
    <text evidence="2">The sequence shown here is derived from an EMBL/GenBank/DDBJ whole genome shotgun (WGS) entry which is preliminary data.</text>
</comment>
<evidence type="ECO:0000313" key="3">
    <source>
        <dbReference type="Proteomes" id="UP001269271"/>
    </source>
</evidence>
<accession>A0ABU3IJH9</accession>
<feature type="coiled-coil region" evidence="1">
    <location>
        <begin position="52"/>
        <end position="79"/>
    </location>
</feature>
<dbReference type="RefSeq" id="WP_053019469.1">
    <property type="nucleotide sequence ID" value="NZ_CUFD01000057.1"/>
</dbReference>
<evidence type="ECO:0000313" key="2">
    <source>
        <dbReference type="EMBL" id="MDT4287726.1"/>
    </source>
</evidence>
<keyword evidence="3" id="KW-1185">Reference proteome</keyword>
<protein>
    <submittedName>
        <fullName evidence="2">Uncharacterized protein</fullName>
    </submittedName>
</protein>
<dbReference type="EMBL" id="JAVSOO010000051">
    <property type="protein sequence ID" value="MDT4287726.1"/>
    <property type="molecule type" value="Genomic_DNA"/>
</dbReference>
<sequence>MNNIDDAINNMFDDNNKQSKLRQSVKKIIDNESKKIELDFDNTFQNNNSVQHKKDNKRIQEAQRTYEEARQIRKDIQETKRVTAEQRTAILKALNSGDVPLREILKMCIECIGTTVNDTAFKRQALKSYEQNYKSEG</sequence>
<name>A0ABU3IJH9_STAHA</name>
<organism evidence="2 3">
    <name type="scientific">Staphylococcus haemolyticus</name>
    <dbReference type="NCBI Taxonomy" id="1283"/>
    <lineage>
        <taxon>Bacteria</taxon>
        <taxon>Bacillati</taxon>
        <taxon>Bacillota</taxon>
        <taxon>Bacilli</taxon>
        <taxon>Bacillales</taxon>
        <taxon>Staphylococcaceae</taxon>
        <taxon>Staphylococcus</taxon>
    </lineage>
</organism>
<dbReference type="Proteomes" id="UP001269271">
    <property type="component" value="Unassembled WGS sequence"/>
</dbReference>
<gene>
    <name evidence="2" type="ORF">RO950_12190</name>
</gene>
<keyword evidence="1" id="KW-0175">Coiled coil</keyword>